<comment type="similarity">
    <text evidence="1">Belongs to the EndA/NucM nuclease family.</text>
</comment>
<dbReference type="Pfam" id="PF04231">
    <property type="entry name" value="Endonuclease_1"/>
    <property type="match status" value="1"/>
</dbReference>
<dbReference type="InterPro" id="IPR013783">
    <property type="entry name" value="Ig-like_fold"/>
</dbReference>
<keyword evidence="9" id="KW-0255">Endonuclease</keyword>
<dbReference type="RefSeq" id="WP_338731001.1">
    <property type="nucleotide sequence ID" value="NZ_CP136924.1"/>
</dbReference>
<dbReference type="Pfam" id="PF18962">
    <property type="entry name" value="Por_Secre_tail"/>
    <property type="match status" value="1"/>
</dbReference>
<evidence type="ECO:0000259" key="7">
    <source>
        <dbReference type="PROSITE" id="PS51841"/>
    </source>
</evidence>
<evidence type="ECO:0000256" key="1">
    <source>
        <dbReference type="ARBA" id="ARBA00006429"/>
    </source>
</evidence>
<accession>A0AAU6P520</accession>
<dbReference type="CDD" id="cd00063">
    <property type="entry name" value="FN3"/>
    <property type="match status" value="1"/>
</dbReference>
<keyword evidence="2" id="KW-0540">Nuclease</keyword>
<dbReference type="PROSITE" id="PS50853">
    <property type="entry name" value="FN3"/>
    <property type="match status" value="1"/>
</dbReference>
<proteinExistence type="inferred from homology"/>
<gene>
    <name evidence="9" type="ORF">R3L15_07955</name>
    <name evidence="8" type="ORF">R3L16_13635</name>
</gene>
<dbReference type="InterPro" id="IPR026444">
    <property type="entry name" value="Secre_tail"/>
</dbReference>
<dbReference type="PROSITE" id="PS51841">
    <property type="entry name" value="LTD"/>
    <property type="match status" value="1"/>
</dbReference>
<keyword evidence="10" id="KW-1185">Reference proteome</keyword>
<name>A0AAU6P520_9FLAO</name>
<evidence type="ECO:0000313" key="9">
    <source>
        <dbReference type="EMBL" id="WXA12063.1"/>
    </source>
</evidence>
<evidence type="ECO:0000256" key="2">
    <source>
        <dbReference type="ARBA" id="ARBA00022722"/>
    </source>
</evidence>
<dbReference type="GO" id="GO:0004519">
    <property type="term" value="F:endonuclease activity"/>
    <property type="evidence" value="ECO:0007669"/>
    <property type="project" value="UniProtKB-KW"/>
</dbReference>
<feature type="domain" description="LTD" evidence="7">
    <location>
        <begin position="381"/>
        <end position="537"/>
    </location>
</feature>
<organism evidence="9">
    <name type="scientific">Mangrovimonas cancribranchiae</name>
    <dbReference type="NCBI Taxonomy" id="3080055"/>
    <lineage>
        <taxon>Bacteria</taxon>
        <taxon>Pseudomonadati</taxon>
        <taxon>Bacteroidota</taxon>
        <taxon>Flavobacteriia</taxon>
        <taxon>Flavobacteriales</taxon>
        <taxon>Flavobacteriaceae</taxon>
        <taxon>Mangrovimonas</taxon>
    </lineage>
</organism>
<dbReference type="InterPro" id="IPR036116">
    <property type="entry name" value="FN3_sf"/>
</dbReference>
<dbReference type="GO" id="GO:0016787">
    <property type="term" value="F:hydrolase activity"/>
    <property type="evidence" value="ECO:0007669"/>
    <property type="project" value="UniProtKB-KW"/>
</dbReference>
<evidence type="ECO:0000313" key="8">
    <source>
        <dbReference type="EMBL" id="WXA02776.1"/>
    </source>
</evidence>
<dbReference type="Pfam" id="PF00932">
    <property type="entry name" value="LTD"/>
    <property type="match status" value="1"/>
</dbReference>
<feature type="chain" id="PRO_5044712937" evidence="5">
    <location>
        <begin position="19"/>
        <end position="628"/>
    </location>
</feature>
<dbReference type="PANTHER" id="PTHR33607:SF2">
    <property type="entry name" value="ENDONUCLEASE-1"/>
    <property type="match status" value="1"/>
</dbReference>
<dbReference type="NCBIfam" id="TIGR04183">
    <property type="entry name" value="Por_Secre_tail"/>
    <property type="match status" value="1"/>
</dbReference>
<feature type="signal peptide" evidence="5">
    <location>
        <begin position="1"/>
        <end position="18"/>
    </location>
</feature>
<evidence type="ECO:0000256" key="5">
    <source>
        <dbReference type="SAM" id="SignalP"/>
    </source>
</evidence>
<dbReference type="PANTHER" id="PTHR33607">
    <property type="entry name" value="ENDONUCLEASE-1"/>
    <property type="match status" value="1"/>
</dbReference>
<dbReference type="KEGG" id="mcaa:R3L15_07955"/>
<evidence type="ECO:0000313" key="10">
    <source>
        <dbReference type="Proteomes" id="UP001368318"/>
    </source>
</evidence>
<evidence type="ECO:0000256" key="3">
    <source>
        <dbReference type="ARBA" id="ARBA00022729"/>
    </source>
</evidence>
<feature type="domain" description="Fibronectin type-III" evidence="6">
    <location>
        <begin position="301"/>
        <end position="387"/>
    </location>
</feature>
<sequence length="628" mass="68893">MKQFYTLLLTLITTTVFAQAPAGYYDSATGTGYTLKTQLKEIIDDTDDNLATEYLHNDQGYDAMDGFIASYDLDNYYETGSNTILDPYSENPTGADPYTFSPANDECGEYSSEGDCYNKEHVIPQSVFNQNLPMRSDAHHLLPTDGRVNGFRSNFPFGVVDNSQLVSQSGISNPTQNGSKLGGNLNSGYSAGYSGTVFEPIDEFKGDIARIYFYFVTRYEDQIDNWGAYAMFDGSNNKAIADPFLNILITWHQSDPVSQKEIDRNNNIFNNHQSNRNPFVDHPEWVAEIWDVTPDTEAPTAPTNLVASNPTDTSIDLDWAAATDNIAVTSYDIYVDGVNTFNTNTTSFTATGLQPNTNYCFTIVALDAAGNESGFSNQDCETTTNNGSSGGVDIFFSEYIEGGSNNKALEIANFTGTDITDMSSYSLKLSSNGNANWTTTYSFPGNAQIAHEDVYVIANGSASICTSEYDDLNNGITGFNGNDAIGLFKDDVLIDIIGALGDDTTFAQNTTLVRKPTVSEPTTTFDINEWDSYPQDNCDDLGNHTQTLSIKENHLTNVTIYPNPIKGSHIKVSSNKTLQYEIYNILGRLVSKGETTNGNIAVQMLNSGVYILKLSNGNQQITKKLIKK</sequence>
<dbReference type="SUPFAM" id="SSF49265">
    <property type="entry name" value="Fibronectin type III"/>
    <property type="match status" value="1"/>
</dbReference>
<protein>
    <submittedName>
        <fullName evidence="9">Endonuclease</fullName>
    </submittedName>
</protein>
<reference evidence="9 10" key="1">
    <citation type="submission" date="2023-10" db="EMBL/GenBank/DDBJ databases">
        <title>Culture-based analysis of two novel bacteria associated with mangrove crab gills.</title>
        <authorList>
            <person name="Yang X."/>
            <person name="Garuglieri E."/>
            <person name="Van Goethem M.W."/>
            <person name="Fusi M."/>
            <person name="Marasco R."/>
            <person name="Daffonchio D.G."/>
        </authorList>
    </citation>
    <scope>NUCLEOTIDE SEQUENCE</scope>
    <source>
        <strain evidence="9">UG2-1</strain>
        <strain evidence="8">UG2-2</strain>
        <strain evidence="10">UG2_2</strain>
    </source>
</reference>
<dbReference type="InterPro" id="IPR007346">
    <property type="entry name" value="Endonuclease-I"/>
</dbReference>
<dbReference type="Pfam" id="PF00041">
    <property type="entry name" value="fn3"/>
    <property type="match status" value="1"/>
</dbReference>
<dbReference type="InterPro" id="IPR044925">
    <property type="entry name" value="His-Me_finger_sf"/>
</dbReference>
<dbReference type="Gene3D" id="2.60.40.10">
    <property type="entry name" value="Immunoglobulins"/>
    <property type="match status" value="1"/>
</dbReference>
<dbReference type="Proteomes" id="UP001368318">
    <property type="component" value="Chromosome"/>
</dbReference>
<dbReference type="SMART" id="SM00060">
    <property type="entry name" value="FN3"/>
    <property type="match status" value="1"/>
</dbReference>
<keyword evidence="4" id="KW-0378">Hydrolase</keyword>
<evidence type="ECO:0000256" key="4">
    <source>
        <dbReference type="ARBA" id="ARBA00022801"/>
    </source>
</evidence>
<dbReference type="EMBL" id="CP136925">
    <property type="protein sequence ID" value="WXA12063.1"/>
    <property type="molecule type" value="Genomic_DNA"/>
</dbReference>
<dbReference type="AlphaFoldDB" id="A0AAU6P520"/>
<dbReference type="InterPro" id="IPR003961">
    <property type="entry name" value="FN3_dom"/>
</dbReference>
<dbReference type="SUPFAM" id="SSF54060">
    <property type="entry name" value="His-Me finger endonucleases"/>
    <property type="match status" value="1"/>
</dbReference>
<keyword evidence="3 5" id="KW-0732">Signal</keyword>
<evidence type="ECO:0000259" key="6">
    <source>
        <dbReference type="PROSITE" id="PS50853"/>
    </source>
</evidence>
<dbReference type="EMBL" id="CP136924">
    <property type="protein sequence ID" value="WXA02776.1"/>
    <property type="molecule type" value="Genomic_DNA"/>
</dbReference>
<dbReference type="InterPro" id="IPR001322">
    <property type="entry name" value="Lamin_tail_dom"/>
</dbReference>